<sequence length="217" mass="25596">MAETIYRALTDPLIKPIFLFLDWILPKFTSLNSFFQSSSVVITQLHDKMVSTYKNLLMCFIKEDNVNKTTLYLINPENVEQYFGCPKTKHILNEIEKHSVNSNTALFNDFQLRVQQFLKKACSQVKKKYDFCNLGYKLRLVKIFDYNISIPYHLSDKCLSLNIFHNTNKYEHSMIIVRTINMFDLATLSKTVVFHTTKYIHNTNDFTLILRIFRVQP</sequence>
<name>A0A6G0X360_APHCR</name>
<gene>
    <name evidence="1" type="ORF">FWK35_00022956</name>
</gene>
<evidence type="ECO:0000313" key="2">
    <source>
        <dbReference type="Proteomes" id="UP000478052"/>
    </source>
</evidence>
<proteinExistence type="predicted"/>
<dbReference type="EMBL" id="VUJU01008202">
    <property type="protein sequence ID" value="KAF0734276.1"/>
    <property type="molecule type" value="Genomic_DNA"/>
</dbReference>
<dbReference type="AlphaFoldDB" id="A0A6G0X360"/>
<comment type="caution">
    <text evidence="1">The sequence shown here is derived from an EMBL/GenBank/DDBJ whole genome shotgun (WGS) entry which is preliminary data.</text>
</comment>
<protein>
    <submittedName>
        <fullName evidence="1">DUF4371 domain-containing protein</fullName>
    </submittedName>
</protein>
<dbReference type="Proteomes" id="UP000478052">
    <property type="component" value="Unassembled WGS sequence"/>
</dbReference>
<reference evidence="1 2" key="1">
    <citation type="submission" date="2019-08" db="EMBL/GenBank/DDBJ databases">
        <title>Whole genome of Aphis craccivora.</title>
        <authorList>
            <person name="Voronova N.V."/>
            <person name="Shulinski R.S."/>
            <person name="Bandarenka Y.V."/>
            <person name="Zhorov D.G."/>
            <person name="Warner D."/>
        </authorList>
    </citation>
    <scope>NUCLEOTIDE SEQUENCE [LARGE SCALE GENOMIC DNA]</scope>
    <source>
        <strain evidence="1">180601</strain>
        <tissue evidence="1">Whole Body</tissue>
    </source>
</reference>
<keyword evidence="2" id="KW-1185">Reference proteome</keyword>
<accession>A0A6G0X360</accession>
<evidence type="ECO:0000313" key="1">
    <source>
        <dbReference type="EMBL" id="KAF0734276.1"/>
    </source>
</evidence>
<organism evidence="1 2">
    <name type="scientific">Aphis craccivora</name>
    <name type="common">Cowpea aphid</name>
    <dbReference type="NCBI Taxonomy" id="307492"/>
    <lineage>
        <taxon>Eukaryota</taxon>
        <taxon>Metazoa</taxon>
        <taxon>Ecdysozoa</taxon>
        <taxon>Arthropoda</taxon>
        <taxon>Hexapoda</taxon>
        <taxon>Insecta</taxon>
        <taxon>Pterygota</taxon>
        <taxon>Neoptera</taxon>
        <taxon>Paraneoptera</taxon>
        <taxon>Hemiptera</taxon>
        <taxon>Sternorrhyncha</taxon>
        <taxon>Aphidomorpha</taxon>
        <taxon>Aphidoidea</taxon>
        <taxon>Aphididae</taxon>
        <taxon>Aphidini</taxon>
        <taxon>Aphis</taxon>
        <taxon>Aphis</taxon>
    </lineage>
</organism>